<protein>
    <submittedName>
        <fullName evidence="2">Uncharacterized protein</fullName>
    </submittedName>
</protein>
<sequence>MEEKEKKVTEAETKRQEVAMDPWDMLVFGPPRQPAAQPESTEQQPEEKKKK</sequence>
<organism evidence="2 3">
    <name type="scientific">Alkalihalobacterium chitinilyticum</name>
    <dbReference type="NCBI Taxonomy" id="2980103"/>
    <lineage>
        <taxon>Bacteria</taxon>
        <taxon>Bacillati</taxon>
        <taxon>Bacillota</taxon>
        <taxon>Bacilli</taxon>
        <taxon>Bacillales</taxon>
        <taxon>Bacillaceae</taxon>
        <taxon>Alkalihalobacterium</taxon>
    </lineage>
</organism>
<reference evidence="2" key="1">
    <citation type="submission" date="2024-05" db="EMBL/GenBank/DDBJ databases">
        <title>Alkalihalobacillus sp. strain MEB203 novel alkaliphilic bacterium from Lonar Lake, India.</title>
        <authorList>
            <person name="Joshi A."/>
            <person name="Thite S."/>
            <person name="Mengade P."/>
        </authorList>
    </citation>
    <scope>NUCLEOTIDE SEQUENCE</scope>
    <source>
        <strain evidence="2">MEB 203</strain>
    </source>
</reference>
<evidence type="ECO:0000313" key="3">
    <source>
        <dbReference type="Proteomes" id="UP001148125"/>
    </source>
</evidence>
<accession>A0ABT5VK83</accession>
<dbReference type="RefSeq" id="WP_275120313.1">
    <property type="nucleotide sequence ID" value="NZ_JAOTPO010000019.1"/>
</dbReference>
<keyword evidence="3" id="KW-1185">Reference proteome</keyword>
<evidence type="ECO:0000256" key="1">
    <source>
        <dbReference type="SAM" id="MobiDB-lite"/>
    </source>
</evidence>
<proteinExistence type="predicted"/>
<dbReference type="EMBL" id="JAOTPO010000019">
    <property type="protein sequence ID" value="MDE5415712.1"/>
    <property type="molecule type" value="Genomic_DNA"/>
</dbReference>
<feature type="compositionally biased region" description="Basic and acidic residues" evidence="1">
    <location>
        <begin position="1"/>
        <end position="18"/>
    </location>
</feature>
<comment type="caution">
    <text evidence="2">The sequence shown here is derived from an EMBL/GenBank/DDBJ whole genome shotgun (WGS) entry which is preliminary data.</text>
</comment>
<name>A0ABT5VK83_9BACI</name>
<dbReference type="Proteomes" id="UP001148125">
    <property type="component" value="Unassembled WGS sequence"/>
</dbReference>
<feature type="region of interest" description="Disordered" evidence="1">
    <location>
        <begin position="1"/>
        <end position="51"/>
    </location>
</feature>
<evidence type="ECO:0000313" key="2">
    <source>
        <dbReference type="EMBL" id="MDE5415712.1"/>
    </source>
</evidence>
<gene>
    <name evidence="2" type="ORF">N7Z68_20395</name>
</gene>